<dbReference type="GO" id="GO:0016829">
    <property type="term" value="F:lyase activity"/>
    <property type="evidence" value="ECO:0007669"/>
    <property type="project" value="UniProtKB-KW"/>
</dbReference>
<dbReference type="AlphaFoldDB" id="A0A0N8GFT4"/>
<dbReference type="CDD" id="cd00377">
    <property type="entry name" value="ICL_PEPM"/>
    <property type="match status" value="1"/>
</dbReference>
<dbReference type="InterPro" id="IPR039556">
    <property type="entry name" value="ICL/PEPM"/>
</dbReference>
<dbReference type="RefSeq" id="WP_054361376.1">
    <property type="nucleotide sequence ID" value="NZ_LJYW01000001.1"/>
</dbReference>
<dbReference type="Gene3D" id="3.20.20.60">
    <property type="entry name" value="Phosphoenolpyruvate-binding domains"/>
    <property type="match status" value="1"/>
</dbReference>
<keyword evidence="1" id="KW-0456">Lyase</keyword>
<dbReference type="Pfam" id="PF13714">
    <property type="entry name" value="PEP_mutase"/>
    <property type="match status" value="1"/>
</dbReference>
<proteinExistence type="predicted"/>
<dbReference type="PANTHER" id="PTHR42905:SF2">
    <property type="entry name" value="PHOSPHOENOLPYRUVATE CARBOXYLASE FAMILY PROTEIN"/>
    <property type="match status" value="1"/>
</dbReference>
<comment type="caution">
    <text evidence="1">The sequence shown here is derived from an EMBL/GenBank/DDBJ whole genome shotgun (WGS) entry which is preliminary data.</text>
</comment>
<dbReference type="STRING" id="665126.ABB55_25700"/>
<reference evidence="1 2" key="2">
    <citation type="submission" date="2015-10" db="EMBL/GenBank/DDBJ databases">
        <title>Draft Genome Sequence of Prosthecomicrobium hirschii ATCC 27832.</title>
        <authorList>
            <person name="Daniel J."/>
            <person name="Givan S.A."/>
            <person name="Brun Y.V."/>
            <person name="Brown P.J."/>
        </authorList>
    </citation>
    <scope>NUCLEOTIDE SEQUENCE [LARGE SCALE GENOMIC DNA]</scope>
    <source>
        <strain evidence="1 2">16</strain>
    </source>
</reference>
<gene>
    <name evidence="1" type="ORF">ABB55_25700</name>
</gene>
<evidence type="ECO:0000313" key="1">
    <source>
        <dbReference type="EMBL" id="KPL55209.1"/>
    </source>
</evidence>
<dbReference type="EMBL" id="LJYW01000001">
    <property type="protein sequence ID" value="KPL55209.1"/>
    <property type="molecule type" value="Genomic_DNA"/>
</dbReference>
<organism evidence="1 2">
    <name type="scientific">Prosthecodimorpha hirschii</name>
    <dbReference type="NCBI Taxonomy" id="665126"/>
    <lineage>
        <taxon>Bacteria</taxon>
        <taxon>Pseudomonadati</taxon>
        <taxon>Pseudomonadota</taxon>
        <taxon>Alphaproteobacteria</taxon>
        <taxon>Hyphomicrobiales</taxon>
        <taxon>Ancalomicrobiaceae</taxon>
        <taxon>Prosthecodimorpha</taxon>
    </lineage>
</organism>
<dbReference type="Proteomes" id="UP000048984">
    <property type="component" value="Unassembled WGS sequence"/>
</dbReference>
<accession>A0A0N8GFT4</accession>
<protein>
    <submittedName>
        <fullName evidence="1">2,3-dimethylmalate lyase</fullName>
    </submittedName>
</protein>
<sequence length="287" mass="29912">MTRPADALSARLATGRILAAPGAPDALAARLVQAAGFEAVYMTGFGATASRLGKPDIGLLTQTEMTTHARDMARAVAIPIIADADTGYGGPANIARTMEEYAQAGVAAIHLEDQVAPKRCGQLAGIRLIPAEEAVRRLQCALAARPAGGPLVIGRTDAMPAVGAEEAIRRAKLYQDAGVDLVFVDGIKRIAEVEAVARHVEGPKVVSIVDGNETVALKAADLEQMGFSVVFYAVTALFAAARAMADALAVLKRDGTPAAAAPALMTYADFSALVDLPHYQDLDHRFG</sequence>
<dbReference type="SUPFAM" id="SSF51621">
    <property type="entry name" value="Phosphoenolpyruvate/pyruvate domain"/>
    <property type="match status" value="1"/>
</dbReference>
<dbReference type="InterPro" id="IPR040442">
    <property type="entry name" value="Pyrv_kinase-like_dom_sf"/>
</dbReference>
<keyword evidence="2" id="KW-1185">Reference proteome</keyword>
<dbReference type="InterPro" id="IPR015813">
    <property type="entry name" value="Pyrv/PenolPyrv_kinase-like_dom"/>
</dbReference>
<reference evidence="1 2" key="1">
    <citation type="submission" date="2015-09" db="EMBL/GenBank/DDBJ databases">
        <authorList>
            <consortium name="Swine Surveillance"/>
        </authorList>
    </citation>
    <scope>NUCLEOTIDE SEQUENCE [LARGE SCALE GENOMIC DNA]</scope>
    <source>
        <strain evidence="1 2">16</strain>
    </source>
</reference>
<dbReference type="PANTHER" id="PTHR42905">
    <property type="entry name" value="PHOSPHOENOLPYRUVATE CARBOXYLASE"/>
    <property type="match status" value="1"/>
</dbReference>
<evidence type="ECO:0000313" key="2">
    <source>
        <dbReference type="Proteomes" id="UP000048984"/>
    </source>
</evidence>
<name>A0A0N8GFT4_9HYPH</name>